<protein>
    <recommendedName>
        <fullName evidence="1">Glycosyltransferase 61 catalytic domain-containing protein</fullName>
    </recommendedName>
</protein>
<dbReference type="RefSeq" id="WP_008038385.1">
    <property type="nucleotide sequence ID" value="NZ_JH725147.1"/>
</dbReference>
<dbReference type="HOGENOM" id="CLU_507779_0_0_5"/>
<dbReference type="PATRIC" id="fig|1094558.3.peg.715"/>
<dbReference type="InterPro" id="IPR049625">
    <property type="entry name" value="Glyco_transf_61_cat"/>
</dbReference>
<name>J1JYS8_9HYPH</name>
<feature type="domain" description="Glycosyltransferase 61 catalytic" evidence="1">
    <location>
        <begin position="291"/>
        <end position="479"/>
    </location>
</feature>
<evidence type="ECO:0000259" key="1">
    <source>
        <dbReference type="Pfam" id="PF04577"/>
    </source>
</evidence>
<comment type="caution">
    <text evidence="2">The sequence shown here is derived from an EMBL/GenBank/DDBJ whole genome shotgun (WGS) entry which is preliminary data.</text>
</comment>
<dbReference type="GO" id="GO:0016757">
    <property type="term" value="F:glycosyltransferase activity"/>
    <property type="evidence" value="ECO:0007669"/>
    <property type="project" value="InterPro"/>
</dbReference>
<dbReference type="OrthoDB" id="9816424at2"/>
<dbReference type="AlphaFoldDB" id="J1JYS8"/>
<dbReference type="Pfam" id="PF04577">
    <property type="entry name" value="Glyco_transf_61"/>
    <property type="match status" value="1"/>
</dbReference>
<proteinExistence type="predicted"/>
<evidence type="ECO:0000313" key="3">
    <source>
        <dbReference type="Proteomes" id="UP000008952"/>
    </source>
</evidence>
<dbReference type="EMBL" id="AIMB01000007">
    <property type="protein sequence ID" value="EJF90252.1"/>
    <property type="molecule type" value="Genomic_DNA"/>
</dbReference>
<evidence type="ECO:0000313" key="2">
    <source>
        <dbReference type="EMBL" id="EJF90252.1"/>
    </source>
</evidence>
<dbReference type="eggNOG" id="COG4421">
    <property type="taxonomic scope" value="Bacteria"/>
</dbReference>
<gene>
    <name evidence="2" type="ORF">ME5_00653</name>
</gene>
<reference evidence="2 3" key="1">
    <citation type="submission" date="2012-03" db="EMBL/GenBank/DDBJ databases">
        <title>The Genome Sequence of Bartonella tamiae Th239.</title>
        <authorList>
            <consortium name="The Broad Institute Genome Sequencing Platform"/>
            <consortium name="The Broad Institute Genome Sequencing Center for Infectious Disease"/>
            <person name="Feldgarden M."/>
            <person name="Kirby J."/>
            <person name="Kosoy M."/>
            <person name="Birtles R."/>
            <person name="Probert W.S."/>
            <person name="Chiaraviglio L."/>
            <person name="Young S.K."/>
            <person name="Zeng Q."/>
            <person name="Gargeya S."/>
            <person name="Fitzgerald M."/>
            <person name="Haas B."/>
            <person name="Abouelleil A."/>
            <person name="Alvarado L."/>
            <person name="Arachchi H.M."/>
            <person name="Berlin A."/>
            <person name="Chapman S.B."/>
            <person name="Gearin G."/>
            <person name="Goldberg J."/>
            <person name="Griggs A."/>
            <person name="Gujja S."/>
            <person name="Hansen M."/>
            <person name="Heiman D."/>
            <person name="Howarth C."/>
            <person name="Larimer J."/>
            <person name="Lui A."/>
            <person name="MacDonald P.J.P."/>
            <person name="McCowen C."/>
            <person name="Montmayeur A."/>
            <person name="Murphy C."/>
            <person name="Neiman D."/>
            <person name="Pearson M."/>
            <person name="Priest M."/>
            <person name="Roberts A."/>
            <person name="Saif S."/>
            <person name="Shea T."/>
            <person name="Sisk P."/>
            <person name="Stolte C."/>
            <person name="Sykes S."/>
            <person name="Wortman J."/>
            <person name="Nusbaum C."/>
            <person name="Birren B."/>
        </authorList>
    </citation>
    <scope>NUCLEOTIDE SEQUENCE [LARGE SCALE GENOMIC DNA]</scope>
    <source>
        <strain evidence="2 3">Th239</strain>
    </source>
</reference>
<accession>J1JYS8</accession>
<organism evidence="2 3">
    <name type="scientific">Bartonella tamiae Th239</name>
    <dbReference type="NCBI Taxonomy" id="1094558"/>
    <lineage>
        <taxon>Bacteria</taxon>
        <taxon>Pseudomonadati</taxon>
        <taxon>Pseudomonadota</taxon>
        <taxon>Alphaproteobacteria</taxon>
        <taxon>Hyphomicrobiales</taxon>
        <taxon>Bartonellaceae</taxon>
        <taxon>Bartonella</taxon>
    </lineage>
</organism>
<keyword evidence="3" id="KW-1185">Reference proteome</keyword>
<dbReference type="Proteomes" id="UP000008952">
    <property type="component" value="Unassembled WGS sequence"/>
</dbReference>
<dbReference type="STRING" id="1094558.ME5_00653"/>
<sequence length="536" mass="63030">MNLKSIQKKIGFFLSPSSLIRTYRAITNAKRILELGNYREKCLEKGFPIEKNTNIWKHYKKVGFKKNINPCDLFDSEWYRSYYLINKPNSNPLLHYLVIGEKRGINTNSLIKPKVLFELLSNHVPKHKSYLLGLMEEFNIKNNNDIEFFKPNLFEDFQKIVNFNLCNLKNGISYLEENNINYTFLKKETFLDKECKFYLKNPFFNYNMPYYAIFNNVKIISGTADIFFDNKHVINDELFYSYQIKDIYGDPIKDLMHHGFFKEKLIIKNIEESNIVIKEGIHLTKEYNHNYFHFIFEVLAKLSYIEDNNIFPDNVPIIVSNDLHENIYKMIDIINVKNRKIIKIDGGKKILVNKLYYLSDITLAANTYNKISDNNVTIFPDVILNSLRKKILKYVENENSSKTQTLNKIYIPRKFGARLVLNENIIEKHLIDSGYEIIETQNLSFLDQVLFFSKAKVIMGPTGAAMTNLLWCSPHIKVVIFYPDHPFNNMSFWKIIAEFIGFDLIIITGQVQGDIDVRYPHCDYKIDIDKIKQITT</sequence>